<dbReference type="EMBL" id="JAAOIW010000011">
    <property type="protein sequence ID" value="NHN33291.1"/>
    <property type="molecule type" value="Genomic_DNA"/>
</dbReference>
<keyword evidence="1" id="KW-0808">Transferase</keyword>
<reference evidence="1" key="1">
    <citation type="submission" date="2020-03" db="EMBL/GenBank/DDBJ databases">
        <title>Draft sequencing of Paenibacilllus sp. S3N08.</title>
        <authorList>
            <person name="Kim D.-U."/>
        </authorList>
    </citation>
    <scope>NUCLEOTIDE SEQUENCE</scope>
    <source>
        <strain evidence="1">S3N08</strain>
    </source>
</reference>
<dbReference type="Proteomes" id="UP001165962">
    <property type="component" value="Unassembled WGS sequence"/>
</dbReference>
<keyword evidence="2" id="KW-1185">Reference proteome</keyword>
<evidence type="ECO:0000313" key="1">
    <source>
        <dbReference type="EMBL" id="NHN33291.1"/>
    </source>
</evidence>
<name>A0ABX0JBZ0_9BACL</name>
<keyword evidence="1" id="KW-0418">Kinase</keyword>
<comment type="caution">
    <text evidence="1">The sequence shown here is derived from an EMBL/GenBank/DDBJ whole genome shotgun (WGS) entry which is preliminary data.</text>
</comment>
<dbReference type="SUPFAM" id="SSF55874">
    <property type="entry name" value="ATPase domain of HSP90 chaperone/DNA topoisomerase II/histidine kinase"/>
    <property type="match status" value="1"/>
</dbReference>
<gene>
    <name evidence="1" type="ORF">G9U52_26115</name>
</gene>
<dbReference type="Gene3D" id="3.30.565.10">
    <property type="entry name" value="Histidine kinase-like ATPase, C-terminal domain"/>
    <property type="match status" value="1"/>
</dbReference>
<accession>A0ABX0JBZ0</accession>
<organism evidence="1 2">
    <name type="scientific">Paenibacillus agricola</name>
    <dbReference type="NCBI Taxonomy" id="2716264"/>
    <lineage>
        <taxon>Bacteria</taxon>
        <taxon>Bacillati</taxon>
        <taxon>Bacillota</taxon>
        <taxon>Bacilli</taxon>
        <taxon>Bacillales</taxon>
        <taxon>Paenibacillaceae</taxon>
        <taxon>Paenibacillus</taxon>
    </lineage>
</organism>
<protein>
    <submittedName>
        <fullName evidence="1">HAMP domain-containing histidine kinase</fullName>
    </submittedName>
</protein>
<dbReference type="GO" id="GO:0016301">
    <property type="term" value="F:kinase activity"/>
    <property type="evidence" value="ECO:0007669"/>
    <property type="project" value="UniProtKB-KW"/>
</dbReference>
<proteinExistence type="predicted"/>
<dbReference type="InterPro" id="IPR036890">
    <property type="entry name" value="HATPase_C_sf"/>
</dbReference>
<evidence type="ECO:0000313" key="2">
    <source>
        <dbReference type="Proteomes" id="UP001165962"/>
    </source>
</evidence>
<sequence length="109" mass="12771">MIKLVNDLLDMARIEAGQLEVRPVNCNLSELVRLAMARMEAEFVKKQVNVELISEEAQDIHVFADPDRIDQVYILDSRIYITRIEQKSSNTKGFLWIKTFKLIVMYFYS</sequence>